<organism evidence="1">
    <name type="scientific">Medioppia subpectinata</name>
    <dbReference type="NCBI Taxonomy" id="1979941"/>
    <lineage>
        <taxon>Eukaryota</taxon>
        <taxon>Metazoa</taxon>
        <taxon>Ecdysozoa</taxon>
        <taxon>Arthropoda</taxon>
        <taxon>Chelicerata</taxon>
        <taxon>Arachnida</taxon>
        <taxon>Acari</taxon>
        <taxon>Acariformes</taxon>
        <taxon>Sarcoptiformes</taxon>
        <taxon>Oribatida</taxon>
        <taxon>Brachypylina</taxon>
        <taxon>Oppioidea</taxon>
        <taxon>Oppiidae</taxon>
        <taxon>Medioppia</taxon>
    </lineage>
</organism>
<protein>
    <submittedName>
        <fullName evidence="1">Uncharacterized protein</fullName>
    </submittedName>
</protein>
<dbReference type="EMBL" id="CAJPIZ010010963">
    <property type="protein sequence ID" value="CAG2112860.1"/>
    <property type="molecule type" value="Genomic_DNA"/>
</dbReference>
<accession>A0A7R9Q4Z6</accession>
<gene>
    <name evidence="1" type="ORF">OSB1V03_LOCUS12833</name>
</gene>
<dbReference type="Proteomes" id="UP000759131">
    <property type="component" value="Unassembled WGS sequence"/>
</dbReference>
<sequence length="116" mass="13140">MISEMKIQTITISITFVMILCLTSIISAKSVQISHSKYHQMSGSQLSRVQRSADEYDDSLTPDLYQPLLKEHSFLRSASKRAAAMGVDLPDYILHYKGNNWPNLGSFREKMQKSGK</sequence>
<dbReference type="AlphaFoldDB" id="A0A7R9Q4Z6"/>
<dbReference type="EMBL" id="OC865538">
    <property type="protein sequence ID" value="CAD7632430.1"/>
    <property type="molecule type" value="Genomic_DNA"/>
</dbReference>
<reference evidence="1" key="1">
    <citation type="submission" date="2020-11" db="EMBL/GenBank/DDBJ databases">
        <authorList>
            <person name="Tran Van P."/>
        </authorList>
    </citation>
    <scope>NUCLEOTIDE SEQUENCE</scope>
</reference>
<proteinExistence type="predicted"/>
<name>A0A7R9Q4Z6_9ACAR</name>
<keyword evidence="2" id="KW-1185">Reference proteome</keyword>
<dbReference type="OrthoDB" id="6512342at2759"/>
<evidence type="ECO:0000313" key="2">
    <source>
        <dbReference type="Proteomes" id="UP000759131"/>
    </source>
</evidence>
<evidence type="ECO:0000313" key="1">
    <source>
        <dbReference type="EMBL" id="CAD7632430.1"/>
    </source>
</evidence>